<feature type="domain" description="Tyr recombinase" evidence="4">
    <location>
        <begin position="214"/>
        <end position="387"/>
    </location>
</feature>
<dbReference type="OrthoDB" id="1493636at2"/>
<dbReference type="EMBL" id="QICL01000046">
    <property type="protein sequence ID" value="PXV58454.1"/>
    <property type="molecule type" value="Genomic_DNA"/>
</dbReference>
<keyword evidence="3" id="KW-0233">DNA recombination</keyword>
<evidence type="ECO:0000256" key="2">
    <source>
        <dbReference type="ARBA" id="ARBA00023125"/>
    </source>
</evidence>
<evidence type="ECO:0000256" key="3">
    <source>
        <dbReference type="ARBA" id="ARBA00023172"/>
    </source>
</evidence>
<dbReference type="Pfam" id="PF00589">
    <property type="entry name" value="Phage_integrase"/>
    <property type="match status" value="1"/>
</dbReference>
<sequence>MRSTFRILFYINKNKVKADGTTAILCRISIDGKQTVMTTGIYCSPENWNARKGTIKIERENNKLITYRNRIENTYNHILKEQGVISAELLKNTIVGVNSIPTTLLQAGEVERERLWIRSTQINSTTSYRQSGISQRNLEEFLCSRGMKDISFMDITEEFAESFKLFLKTVGERRAGYINKCITWLNRLIYIAIDQEVLRSNPLEDVRYEKKEPPKHKHIGKDDLKRMLETPMPETRLELVRRAFIFSTLTGLGYVDIYGLYPHHIGKTAEGRLYIRKRRVKTNVEAFIPLHPIAEQILRLYNTEDDSKPVFPLPIRDKIWYEINQIGTLINLKENLSYHQSRHSFGTLLLSTGVSIESVAKMMGHANINTTQVYAQITEQKISEDMDKLIKRRNTVQNTAK</sequence>
<gene>
    <name evidence="5" type="ORF">CLV62_1465</name>
</gene>
<evidence type="ECO:0000256" key="1">
    <source>
        <dbReference type="ARBA" id="ARBA00008857"/>
    </source>
</evidence>
<dbReference type="InterPro" id="IPR035386">
    <property type="entry name" value="Arm-DNA-bind_5"/>
</dbReference>
<dbReference type="Gene3D" id="1.10.150.130">
    <property type="match status" value="1"/>
</dbReference>
<dbReference type="InterPro" id="IPR013762">
    <property type="entry name" value="Integrase-like_cat_sf"/>
</dbReference>
<dbReference type="CDD" id="cd01185">
    <property type="entry name" value="INTN1_C_like"/>
    <property type="match status" value="1"/>
</dbReference>
<evidence type="ECO:0000259" key="4">
    <source>
        <dbReference type="PROSITE" id="PS51898"/>
    </source>
</evidence>
<dbReference type="Pfam" id="PF17293">
    <property type="entry name" value="Arm-DNA-bind_5"/>
    <property type="match status" value="1"/>
</dbReference>
<evidence type="ECO:0000313" key="6">
    <source>
        <dbReference type="Proteomes" id="UP000247973"/>
    </source>
</evidence>
<protein>
    <submittedName>
        <fullName evidence="5">Site-specific recombinase XerD</fullName>
    </submittedName>
</protein>
<dbReference type="PROSITE" id="PS51898">
    <property type="entry name" value="TYR_RECOMBINASE"/>
    <property type="match status" value="1"/>
</dbReference>
<dbReference type="GO" id="GO:0003677">
    <property type="term" value="F:DNA binding"/>
    <property type="evidence" value="ECO:0007669"/>
    <property type="project" value="UniProtKB-KW"/>
</dbReference>
<dbReference type="GO" id="GO:0006310">
    <property type="term" value="P:DNA recombination"/>
    <property type="evidence" value="ECO:0007669"/>
    <property type="project" value="UniProtKB-KW"/>
</dbReference>
<proteinExistence type="inferred from homology"/>
<comment type="caution">
    <text evidence="5">The sequence shown here is derived from an EMBL/GenBank/DDBJ whole genome shotgun (WGS) entry which is preliminary data.</text>
</comment>
<dbReference type="InterPro" id="IPR011010">
    <property type="entry name" value="DNA_brk_join_enz"/>
</dbReference>
<keyword evidence="2" id="KW-0238">DNA-binding</keyword>
<dbReference type="InterPro" id="IPR002104">
    <property type="entry name" value="Integrase_catalytic"/>
</dbReference>
<name>A0A2V3PHS8_9BACT</name>
<comment type="similarity">
    <text evidence="1">Belongs to the 'phage' integrase family.</text>
</comment>
<accession>A0A2V3PHS8</accession>
<keyword evidence="6" id="KW-1185">Reference proteome</keyword>
<dbReference type="Gene3D" id="1.10.443.10">
    <property type="entry name" value="Intergrase catalytic core"/>
    <property type="match status" value="1"/>
</dbReference>
<organism evidence="5 6">
    <name type="scientific">Dysgonomonas alginatilytica</name>
    <dbReference type="NCBI Taxonomy" id="1605892"/>
    <lineage>
        <taxon>Bacteria</taxon>
        <taxon>Pseudomonadati</taxon>
        <taxon>Bacteroidota</taxon>
        <taxon>Bacteroidia</taxon>
        <taxon>Bacteroidales</taxon>
        <taxon>Dysgonomonadaceae</taxon>
        <taxon>Dysgonomonas</taxon>
    </lineage>
</organism>
<reference evidence="5 6" key="1">
    <citation type="submission" date="2018-03" db="EMBL/GenBank/DDBJ databases">
        <title>Genomic Encyclopedia of Archaeal and Bacterial Type Strains, Phase II (KMG-II): from individual species to whole genera.</title>
        <authorList>
            <person name="Goeker M."/>
        </authorList>
    </citation>
    <scope>NUCLEOTIDE SEQUENCE [LARGE SCALE GENOMIC DNA]</scope>
    <source>
        <strain evidence="5 6">DSM 100214</strain>
    </source>
</reference>
<dbReference type="SUPFAM" id="SSF56349">
    <property type="entry name" value="DNA breaking-rejoining enzymes"/>
    <property type="match status" value="1"/>
</dbReference>
<dbReference type="InterPro" id="IPR025269">
    <property type="entry name" value="SAM-like_dom"/>
</dbReference>
<dbReference type="GO" id="GO:0015074">
    <property type="term" value="P:DNA integration"/>
    <property type="evidence" value="ECO:0007669"/>
    <property type="project" value="InterPro"/>
</dbReference>
<dbReference type="Proteomes" id="UP000247973">
    <property type="component" value="Unassembled WGS sequence"/>
</dbReference>
<dbReference type="Pfam" id="PF13102">
    <property type="entry name" value="Phage_int_SAM_5"/>
    <property type="match status" value="1"/>
</dbReference>
<evidence type="ECO:0000313" key="5">
    <source>
        <dbReference type="EMBL" id="PXV58454.1"/>
    </source>
</evidence>
<dbReference type="AlphaFoldDB" id="A0A2V3PHS8"/>
<dbReference type="PANTHER" id="PTHR30349:SF64">
    <property type="entry name" value="PROPHAGE INTEGRASE INTD-RELATED"/>
    <property type="match status" value="1"/>
</dbReference>
<dbReference type="InterPro" id="IPR010998">
    <property type="entry name" value="Integrase_recombinase_N"/>
</dbReference>
<dbReference type="RefSeq" id="WP_110312592.1">
    <property type="nucleotide sequence ID" value="NZ_QICL01000046.1"/>
</dbReference>
<dbReference type="InterPro" id="IPR050090">
    <property type="entry name" value="Tyrosine_recombinase_XerCD"/>
</dbReference>
<dbReference type="PANTHER" id="PTHR30349">
    <property type="entry name" value="PHAGE INTEGRASE-RELATED"/>
    <property type="match status" value="1"/>
</dbReference>